<organism evidence="1 2">
    <name type="scientific">Caerostris extrusa</name>
    <name type="common">Bark spider</name>
    <name type="synonym">Caerostris bankana</name>
    <dbReference type="NCBI Taxonomy" id="172846"/>
    <lineage>
        <taxon>Eukaryota</taxon>
        <taxon>Metazoa</taxon>
        <taxon>Ecdysozoa</taxon>
        <taxon>Arthropoda</taxon>
        <taxon>Chelicerata</taxon>
        <taxon>Arachnida</taxon>
        <taxon>Araneae</taxon>
        <taxon>Araneomorphae</taxon>
        <taxon>Entelegynae</taxon>
        <taxon>Araneoidea</taxon>
        <taxon>Araneidae</taxon>
        <taxon>Caerostris</taxon>
    </lineage>
</organism>
<dbReference type="AlphaFoldDB" id="A0AAV4MA27"/>
<protein>
    <submittedName>
        <fullName evidence="1">Uncharacterized protein</fullName>
    </submittedName>
</protein>
<reference evidence="1 2" key="1">
    <citation type="submission" date="2021-06" db="EMBL/GenBank/DDBJ databases">
        <title>Caerostris extrusa draft genome.</title>
        <authorList>
            <person name="Kono N."/>
            <person name="Arakawa K."/>
        </authorList>
    </citation>
    <scope>NUCLEOTIDE SEQUENCE [LARGE SCALE GENOMIC DNA]</scope>
</reference>
<sequence>MSRDAFVTVAVILRRAPSAFPFVSSLKQLDEGFGQPSEIYYAFCEIVNDVSVNHLMMSRV</sequence>
<evidence type="ECO:0000313" key="1">
    <source>
        <dbReference type="EMBL" id="GIX68735.1"/>
    </source>
</evidence>
<proteinExistence type="predicted"/>
<dbReference type="Proteomes" id="UP001054945">
    <property type="component" value="Unassembled WGS sequence"/>
</dbReference>
<gene>
    <name evidence="1" type="ORF">CEXT_798711</name>
</gene>
<accession>A0AAV4MA27</accession>
<comment type="caution">
    <text evidence="1">The sequence shown here is derived from an EMBL/GenBank/DDBJ whole genome shotgun (WGS) entry which is preliminary data.</text>
</comment>
<feature type="non-terminal residue" evidence="1">
    <location>
        <position position="60"/>
    </location>
</feature>
<name>A0AAV4MA27_CAEEX</name>
<keyword evidence="2" id="KW-1185">Reference proteome</keyword>
<dbReference type="EMBL" id="BPLR01001996">
    <property type="protein sequence ID" value="GIX68735.1"/>
    <property type="molecule type" value="Genomic_DNA"/>
</dbReference>
<evidence type="ECO:0000313" key="2">
    <source>
        <dbReference type="Proteomes" id="UP001054945"/>
    </source>
</evidence>